<name>A0ABW4GZB5_9ACTN</name>
<dbReference type="PROSITE" id="PS51755">
    <property type="entry name" value="OMPR_PHOB"/>
    <property type="match status" value="1"/>
</dbReference>
<evidence type="ECO:0000256" key="1">
    <source>
        <dbReference type="ARBA" id="ARBA00023015"/>
    </source>
</evidence>
<sequence>MAYQRVNFAVLGSVQVFLEGAPIHLRGKPRAVLATLLLNANTVISRDGLVAALWDEPPTTAVANIQTHVWQLRRAIPGGDQIVRTEGSGYLLRAEPDQLDALIFSDVAREGRLAVQRGELTVAERAFGRAVALWRGRPAEDLVLGEVLTPRIAELEEELYQARSDWIDVRLALGQHDQLIGELRKIADAHPLRERLWGQLMLALHRAGRRGEALDAYRRVRTVLVEELGVEPGEDLRRLHANLLADQPSAPSAPAPATAQHEPAEPDTTTTWHHICQLPADLADFVGRSAELTTITTVLRGRDPAVSAPVIVALSGAPGLGKSTLAIHLAHLLRPAFPDGQLYVRLGAASPAPRDPWRILGELLRALGVDGNAIPDTLEERATLYRSRLADREILIILDDAAEEAQVSPLLPGTARGAVLVTSRAQLALPGAQAILLDVPDDDDAVELLERVAGQARVRAEPTAAASILRACGRLPLAIRIAGARLSARPAWPLSDLAARLEDTRRRLDELALGQQTVRANFAVSYDALTDVARRMFRLLGLCGLESVPEWAAAALLGESREVTDRALETLVVAGLVNGPEACAAGGLRYRLHDLLRAFAREQAEAEESEARRRAILLGLVRESLDRVAAAVTDLPLPCAPTPGAGESRPTAGRGDSEWLMEERGNMVAVVELAAALDRPALACELAYHLTAYLRIHGFFDQATRIHDAVIAAATRLEHTPSILTTRLMRADLMVERGMFGDALPEFASLLELFERRGDRHSAAYALSGLGICRHMSADFEEALDRTTEAVDRFEELGDHGGLLSTLIHLTSIHLELGHHDQAAEVCHRGLELARGCRTAYPRAILLRALGITHYSKGEVPEAIRRYEESLELSRRHGYPIITTMTERRLGEALGAVGRFDEAVRTLTRCQRSFARFGDMYGESLTAYALGEVAFRRRRSPEALRHLTHALDVLGVKEMQHWRARVLREIGRVHADLGDPDAAAAAWNEALAIFHSFDSAEAAEVSAFLDTLRQMPAG</sequence>
<dbReference type="SMART" id="SM00028">
    <property type="entry name" value="TPR"/>
    <property type="match status" value="7"/>
</dbReference>
<dbReference type="InterPro" id="IPR001867">
    <property type="entry name" value="OmpR/PhoB-type_DNA-bd"/>
</dbReference>
<dbReference type="Proteomes" id="UP001597097">
    <property type="component" value="Unassembled WGS sequence"/>
</dbReference>
<dbReference type="PANTHER" id="PTHR35807:SF1">
    <property type="entry name" value="TRANSCRIPTIONAL REGULATOR REDD"/>
    <property type="match status" value="1"/>
</dbReference>
<dbReference type="RefSeq" id="WP_219536963.1">
    <property type="nucleotide sequence ID" value="NZ_JAHKRM010000034.1"/>
</dbReference>
<evidence type="ECO:0000259" key="7">
    <source>
        <dbReference type="PROSITE" id="PS51755"/>
    </source>
</evidence>
<feature type="DNA-binding region" description="OmpR/PhoB-type" evidence="5">
    <location>
        <begin position="1"/>
        <end position="94"/>
    </location>
</feature>
<organism evidence="8 9">
    <name type="scientific">Nonomuraea guangzhouensis</name>
    <dbReference type="NCBI Taxonomy" id="1291555"/>
    <lineage>
        <taxon>Bacteria</taxon>
        <taxon>Bacillati</taxon>
        <taxon>Actinomycetota</taxon>
        <taxon>Actinomycetes</taxon>
        <taxon>Streptosporangiales</taxon>
        <taxon>Streptosporangiaceae</taxon>
        <taxon>Nonomuraea</taxon>
    </lineage>
</organism>
<feature type="repeat" description="TPR" evidence="4">
    <location>
        <begin position="844"/>
        <end position="877"/>
    </location>
</feature>
<comment type="caution">
    <text evidence="8">The sequence shown here is derived from an EMBL/GenBank/DDBJ whole genome shotgun (WGS) entry which is preliminary data.</text>
</comment>
<evidence type="ECO:0000256" key="3">
    <source>
        <dbReference type="ARBA" id="ARBA00023163"/>
    </source>
</evidence>
<feature type="domain" description="OmpR/PhoB-type" evidence="7">
    <location>
        <begin position="1"/>
        <end position="94"/>
    </location>
</feature>
<dbReference type="CDD" id="cd00383">
    <property type="entry name" value="trans_reg_C"/>
    <property type="match status" value="1"/>
</dbReference>
<dbReference type="Pfam" id="PF03704">
    <property type="entry name" value="BTAD"/>
    <property type="match status" value="1"/>
</dbReference>
<dbReference type="EMBL" id="JBHUCM010000078">
    <property type="protein sequence ID" value="MFD1547678.1"/>
    <property type="molecule type" value="Genomic_DNA"/>
</dbReference>
<dbReference type="InterPro" id="IPR051677">
    <property type="entry name" value="AfsR-DnrI-RedD_regulator"/>
</dbReference>
<keyword evidence="4" id="KW-0802">TPR repeat</keyword>
<dbReference type="SMART" id="SM00382">
    <property type="entry name" value="AAA"/>
    <property type="match status" value="1"/>
</dbReference>
<proteinExistence type="predicted"/>
<dbReference type="InterPro" id="IPR019734">
    <property type="entry name" value="TPR_rpt"/>
</dbReference>
<protein>
    <submittedName>
        <fullName evidence="8">BTAD domain-containing putative transcriptional regulator</fullName>
    </submittedName>
</protein>
<evidence type="ECO:0000256" key="4">
    <source>
        <dbReference type="PROSITE-ProRule" id="PRU00339"/>
    </source>
</evidence>
<accession>A0ABW4GZB5</accession>
<evidence type="ECO:0000313" key="9">
    <source>
        <dbReference type="Proteomes" id="UP001597097"/>
    </source>
</evidence>
<dbReference type="PANTHER" id="PTHR35807">
    <property type="entry name" value="TRANSCRIPTIONAL REGULATOR REDD-RELATED"/>
    <property type="match status" value="1"/>
</dbReference>
<reference evidence="9" key="1">
    <citation type="journal article" date="2019" name="Int. J. Syst. Evol. Microbiol.">
        <title>The Global Catalogue of Microorganisms (GCM) 10K type strain sequencing project: providing services to taxonomists for standard genome sequencing and annotation.</title>
        <authorList>
            <consortium name="The Broad Institute Genomics Platform"/>
            <consortium name="The Broad Institute Genome Sequencing Center for Infectious Disease"/>
            <person name="Wu L."/>
            <person name="Ma J."/>
        </authorList>
    </citation>
    <scope>NUCLEOTIDE SEQUENCE [LARGE SCALE GENOMIC DNA]</scope>
    <source>
        <strain evidence="9">CGMCC 1.15399</strain>
    </source>
</reference>
<evidence type="ECO:0000256" key="2">
    <source>
        <dbReference type="ARBA" id="ARBA00023125"/>
    </source>
</evidence>
<evidence type="ECO:0000313" key="8">
    <source>
        <dbReference type="EMBL" id="MFD1547678.1"/>
    </source>
</evidence>
<keyword evidence="2 5" id="KW-0238">DNA-binding</keyword>
<dbReference type="PROSITE" id="PS50005">
    <property type="entry name" value="TPR"/>
    <property type="match status" value="1"/>
</dbReference>
<dbReference type="Pfam" id="PF13424">
    <property type="entry name" value="TPR_12"/>
    <property type="match status" value="1"/>
</dbReference>
<evidence type="ECO:0000256" key="5">
    <source>
        <dbReference type="PROSITE-ProRule" id="PRU01091"/>
    </source>
</evidence>
<dbReference type="CDD" id="cd15831">
    <property type="entry name" value="BTAD"/>
    <property type="match status" value="1"/>
</dbReference>
<keyword evidence="1" id="KW-0805">Transcription regulation</keyword>
<dbReference type="SMART" id="SM01043">
    <property type="entry name" value="BTAD"/>
    <property type="match status" value="1"/>
</dbReference>
<dbReference type="Pfam" id="PF00486">
    <property type="entry name" value="Trans_reg_C"/>
    <property type="match status" value="1"/>
</dbReference>
<dbReference type="InterPro" id="IPR003593">
    <property type="entry name" value="AAA+_ATPase"/>
</dbReference>
<dbReference type="InterPro" id="IPR005158">
    <property type="entry name" value="BTAD"/>
</dbReference>
<feature type="region of interest" description="Disordered" evidence="6">
    <location>
        <begin position="246"/>
        <end position="270"/>
    </location>
</feature>
<evidence type="ECO:0000256" key="6">
    <source>
        <dbReference type="SAM" id="MobiDB-lite"/>
    </source>
</evidence>
<keyword evidence="3" id="KW-0804">Transcription</keyword>
<keyword evidence="9" id="KW-1185">Reference proteome</keyword>
<dbReference type="SMART" id="SM00862">
    <property type="entry name" value="Trans_reg_C"/>
    <property type="match status" value="1"/>
</dbReference>
<gene>
    <name evidence="8" type="ORF">ACFSJ0_62355</name>
</gene>
<feature type="compositionally biased region" description="Low complexity" evidence="6">
    <location>
        <begin position="248"/>
        <end position="257"/>
    </location>
</feature>